<sequence>MITAPGFIALIVLIASSRSLSHSNFFHSSATAGSTSRGFAEGCLELTCLQSSLYEPMKEQLSCMQVLLFRLRY</sequence>
<reference evidence="2" key="1">
    <citation type="submission" date="2014-09" db="EMBL/GenBank/DDBJ databases">
        <authorList>
            <person name="Magalhaes I.L.F."/>
            <person name="Oliveira U."/>
            <person name="Santos F.R."/>
            <person name="Vidigal T.H.D.A."/>
            <person name="Brescovit A.D."/>
            <person name="Santos A.J."/>
        </authorList>
    </citation>
    <scope>NUCLEOTIDE SEQUENCE</scope>
    <source>
        <tissue evidence="2">Shoot tissue taken approximately 20 cm above the soil surface</tissue>
    </source>
</reference>
<dbReference type="AlphaFoldDB" id="A0A0A9DQR9"/>
<accession>A0A0A9DQR9</accession>
<name>A0A0A9DQR9_ARUDO</name>
<evidence type="ECO:0008006" key="3">
    <source>
        <dbReference type="Google" id="ProtNLM"/>
    </source>
</evidence>
<reference evidence="2" key="2">
    <citation type="journal article" date="2015" name="Data Brief">
        <title>Shoot transcriptome of the giant reed, Arundo donax.</title>
        <authorList>
            <person name="Barrero R.A."/>
            <person name="Guerrero F.D."/>
            <person name="Moolhuijzen P."/>
            <person name="Goolsby J.A."/>
            <person name="Tidwell J."/>
            <person name="Bellgard S.E."/>
            <person name="Bellgard M.I."/>
        </authorList>
    </citation>
    <scope>NUCLEOTIDE SEQUENCE</scope>
    <source>
        <tissue evidence="2">Shoot tissue taken approximately 20 cm above the soil surface</tissue>
    </source>
</reference>
<feature type="signal peptide" evidence="1">
    <location>
        <begin position="1"/>
        <end position="21"/>
    </location>
</feature>
<proteinExistence type="predicted"/>
<evidence type="ECO:0000256" key="1">
    <source>
        <dbReference type="SAM" id="SignalP"/>
    </source>
</evidence>
<dbReference type="EMBL" id="GBRH01206946">
    <property type="protein sequence ID" value="JAD90949.1"/>
    <property type="molecule type" value="Transcribed_RNA"/>
</dbReference>
<protein>
    <recommendedName>
        <fullName evidence="3">Secreted protein</fullName>
    </recommendedName>
</protein>
<evidence type="ECO:0000313" key="2">
    <source>
        <dbReference type="EMBL" id="JAD90949.1"/>
    </source>
</evidence>
<keyword evidence="1" id="KW-0732">Signal</keyword>
<feature type="chain" id="PRO_5002045051" description="Secreted protein" evidence="1">
    <location>
        <begin position="22"/>
        <end position="73"/>
    </location>
</feature>
<organism evidence="2">
    <name type="scientific">Arundo donax</name>
    <name type="common">Giant reed</name>
    <name type="synonym">Donax arundinaceus</name>
    <dbReference type="NCBI Taxonomy" id="35708"/>
    <lineage>
        <taxon>Eukaryota</taxon>
        <taxon>Viridiplantae</taxon>
        <taxon>Streptophyta</taxon>
        <taxon>Embryophyta</taxon>
        <taxon>Tracheophyta</taxon>
        <taxon>Spermatophyta</taxon>
        <taxon>Magnoliopsida</taxon>
        <taxon>Liliopsida</taxon>
        <taxon>Poales</taxon>
        <taxon>Poaceae</taxon>
        <taxon>PACMAD clade</taxon>
        <taxon>Arundinoideae</taxon>
        <taxon>Arundineae</taxon>
        <taxon>Arundo</taxon>
    </lineage>
</organism>